<reference evidence="1 2" key="1">
    <citation type="submission" date="2023-03" db="EMBL/GenBank/DDBJ databases">
        <title>Whole genome sequencing of Methanotrichaceae archaeon M04Ac.</title>
        <authorList>
            <person name="Khomyakova M.A."/>
            <person name="Merkel A.Y."/>
            <person name="Slobodkin A.I."/>
        </authorList>
    </citation>
    <scope>NUCLEOTIDE SEQUENCE [LARGE SCALE GENOMIC DNA]</scope>
    <source>
        <strain evidence="1 2">M04Ac</strain>
    </source>
</reference>
<dbReference type="RefSeq" id="WP_316967740.1">
    <property type="nucleotide sequence ID" value="NZ_JARFPL010000001.1"/>
</dbReference>
<dbReference type="EMBL" id="JARFPL010000001">
    <property type="protein sequence ID" value="MDF0592031.1"/>
    <property type="molecule type" value="Genomic_DNA"/>
</dbReference>
<dbReference type="Gene3D" id="3.90.550.10">
    <property type="entry name" value="Spore Coat Polysaccharide Biosynthesis Protein SpsA, Chain A"/>
    <property type="match status" value="1"/>
</dbReference>
<accession>A0ABT5XBE6</accession>
<proteinExistence type="predicted"/>
<organism evidence="1 2">
    <name type="scientific">Candidatus Methanocrinis alkalitolerans</name>
    <dbReference type="NCBI Taxonomy" id="3033395"/>
    <lineage>
        <taxon>Archaea</taxon>
        <taxon>Methanobacteriati</taxon>
        <taxon>Methanobacteriota</taxon>
        <taxon>Stenosarchaea group</taxon>
        <taxon>Methanomicrobia</taxon>
        <taxon>Methanotrichales</taxon>
        <taxon>Methanotrichaceae</taxon>
        <taxon>Methanocrinis</taxon>
    </lineage>
</organism>
<evidence type="ECO:0000313" key="1">
    <source>
        <dbReference type="EMBL" id="MDF0592031.1"/>
    </source>
</evidence>
<comment type="caution">
    <text evidence="1">The sequence shown here is derived from an EMBL/GenBank/DDBJ whole genome shotgun (WGS) entry which is preliminary data.</text>
</comment>
<dbReference type="Proteomes" id="UP001215956">
    <property type="component" value="Unassembled WGS sequence"/>
</dbReference>
<dbReference type="SUPFAM" id="SSF53448">
    <property type="entry name" value="Nucleotide-diphospho-sugar transferases"/>
    <property type="match status" value="1"/>
</dbReference>
<evidence type="ECO:0000313" key="2">
    <source>
        <dbReference type="Proteomes" id="UP001215956"/>
    </source>
</evidence>
<name>A0ABT5XBE6_9EURY</name>
<dbReference type="CDD" id="cd00761">
    <property type="entry name" value="Glyco_tranf_GTA_type"/>
    <property type="match status" value="1"/>
</dbReference>
<sequence>MSQIDVVIGTTAVRRSSFALDHFMQNLHEIQRNYDRSEVVIATDETDFAEDLDQLLNKYKIFGRVIVYETENPDQRKNQRLCSITSGRNAIVDYLLNSDSPYLLFLDSDMTYDPRIIDIMKREINGHDVLQSGYMVRSKTIEAVGFGGCSLIKREILSKIRFRFYEFENGRVIDEFNIFEYDLVRKGARIRKGVFLSVDHYISHDEAVSINPRNLSAFQKITTFPILRYILLHLSIISRYDITRYLQHLVYGRS</sequence>
<keyword evidence="2" id="KW-1185">Reference proteome</keyword>
<gene>
    <name evidence="1" type="ORF">P0O24_00315</name>
</gene>
<protein>
    <submittedName>
        <fullName evidence="1">Glycosyltransferase family A protein</fullName>
    </submittedName>
</protein>
<dbReference type="InterPro" id="IPR029044">
    <property type="entry name" value="Nucleotide-diphossugar_trans"/>
</dbReference>